<dbReference type="InterPro" id="IPR003593">
    <property type="entry name" value="AAA+_ATPase"/>
</dbReference>
<dbReference type="Pfam" id="PF03459">
    <property type="entry name" value="TOBE"/>
    <property type="match status" value="1"/>
</dbReference>
<gene>
    <name evidence="12" type="ORF">AAY24_07205</name>
</gene>
<evidence type="ECO:0000259" key="11">
    <source>
        <dbReference type="PROSITE" id="PS51866"/>
    </source>
</evidence>
<dbReference type="KEGG" id="seds:AAY24_07205"/>
<organism evidence="12 13">
    <name type="scientific">Sedimenticola thiotaurini</name>
    <dbReference type="NCBI Taxonomy" id="1543721"/>
    <lineage>
        <taxon>Bacteria</taxon>
        <taxon>Pseudomonadati</taxon>
        <taxon>Pseudomonadota</taxon>
        <taxon>Gammaproteobacteria</taxon>
        <taxon>Chromatiales</taxon>
        <taxon>Sedimenticolaceae</taxon>
        <taxon>Sedimenticola</taxon>
    </lineage>
</organism>
<keyword evidence="6 12" id="KW-0067">ATP-binding</keyword>
<reference evidence="12 13" key="1">
    <citation type="journal article" date="2015" name="Genome Announc.">
        <title>Complete Genome Sequence of Sedimenticola thiotaurini Strain SIP-G1, a Polyphosphate- and Polyhydroxyalkanoate-Accumulating Sulfur-Oxidizing Gammaproteobacterium Isolated from Salt Marsh Sediments.</title>
        <authorList>
            <person name="Flood B.E."/>
            <person name="Jones D.S."/>
            <person name="Bailey J.V."/>
        </authorList>
    </citation>
    <scope>NUCLEOTIDE SEQUENCE [LARGE SCALE GENOMIC DNA]</scope>
    <source>
        <strain evidence="12 13">SIP-G1</strain>
    </source>
</reference>
<dbReference type="Pfam" id="PF00005">
    <property type="entry name" value="ABC_tran"/>
    <property type="match status" value="1"/>
</dbReference>
<dbReference type="SUPFAM" id="SSF52540">
    <property type="entry name" value="P-loop containing nucleoside triphosphate hydrolases"/>
    <property type="match status" value="1"/>
</dbReference>
<name>A0A0F7JUF2_9GAMM</name>
<dbReference type="InterPro" id="IPR004606">
    <property type="entry name" value="Mop_domain"/>
</dbReference>
<dbReference type="PROSITE" id="PS00211">
    <property type="entry name" value="ABC_TRANSPORTER_1"/>
    <property type="match status" value="1"/>
</dbReference>
<dbReference type="InterPro" id="IPR027417">
    <property type="entry name" value="P-loop_NTPase"/>
</dbReference>
<evidence type="ECO:0000313" key="13">
    <source>
        <dbReference type="Proteomes" id="UP000034410"/>
    </source>
</evidence>
<dbReference type="GO" id="GO:0016887">
    <property type="term" value="F:ATP hydrolysis activity"/>
    <property type="evidence" value="ECO:0007669"/>
    <property type="project" value="InterPro"/>
</dbReference>
<accession>A0A0F7JUF2</accession>
<evidence type="ECO:0000256" key="8">
    <source>
        <dbReference type="ARBA" id="ARBA00023136"/>
    </source>
</evidence>
<dbReference type="Proteomes" id="UP000034410">
    <property type="component" value="Chromosome"/>
</dbReference>
<keyword evidence="7" id="KW-1278">Translocase</keyword>
<dbReference type="Gene3D" id="3.40.50.300">
    <property type="entry name" value="P-loop containing nucleotide triphosphate hydrolases"/>
    <property type="match status" value="1"/>
</dbReference>
<dbReference type="GO" id="GO:0015098">
    <property type="term" value="F:molybdate ion transmembrane transporter activity"/>
    <property type="evidence" value="ECO:0007669"/>
    <property type="project" value="InterPro"/>
</dbReference>
<dbReference type="GO" id="GO:0140359">
    <property type="term" value="F:ABC-type transporter activity"/>
    <property type="evidence" value="ECO:0007669"/>
    <property type="project" value="InterPro"/>
</dbReference>
<evidence type="ECO:0000256" key="4">
    <source>
        <dbReference type="ARBA" id="ARBA00022519"/>
    </source>
</evidence>
<dbReference type="InterPro" id="IPR003439">
    <property type="entry name" value="ABC_transporter-like_ATP-bd"/>
</dbReference>
<dbReference type="InterPro" id="IPR050334">
    <property type="entry name" value="Molybdenum_import_ModC"/>
</dbReference>
<evidence type="ECO:0000256" key="5">
    <source>
        <dbReference type="ARBA" id="ARBA00022741"/>
    </source>
</evidence>
<sequence>MDNLIKFRFKLPLGGFTLDVAGEIPNRGVTALFGRSGCGKTSLLRCIAGLEQAGDAFLSIGEECWHDSKRNFYLPPHKRAIGYVFQEGMLFPHLRVRENLLFGYRRTPAGERRDDFDQVVQLLGLERLLERSPAQLSGGEKQRVAIGRALLNHPRLLLMDEPMAALDRGHKKEILPYLERLHGESHIPIIYVTHDLDELARIADHLILVEQGSIVATGPLNELLARVDLPIARNEEAGALIDTRIIEHDETYHLTRLAFAGGQLTVGWIDRPVGESVRIRIHAKDVSLALDPPGLTSILNVLPVTIREMAVHGRGRMIVKLDVNGTPLLARITRKSRDNLDLKPGMQIYAQIKSVALTL</sequence>
<dbReference type="OrthoDB" id="9802264at2"/>
<evidence type="ECO:0000256" key="3">
    <source>
        <dbReference type="ARBA" id="ARBA00022505"/>
    </source>
</evidence>
<evidence type="ECO:0000256" key="7">
    <source>
        <dbReference type="ARBA" id="ARBA00022967"/>
    </source>
</evidence>
<evidence type="ECO:0000259" key="10">
    <source>
        <dbReference type="PROSITE" id="PS50893"/>
    </source>
</evidence>
<dbReference type="InterPro" id="IPR005116">
    <property type="entry name" value="Transp-assoc_OB_typ1"/>
</dbReference>
<keyword evidence="2" id="KW-1003">Cell membrane</keyword>
<evidence type="ECO:0000256" key="9">
    <source>
        <dbReference type="PROSITE-ProRule" id="PRU01213"/>
    </source>
</evidence>
<evidence type="ECO:0000313" key="12">
    <source>
        <dbReference type="EMBL" id="AKH20176.1"/>
    </source>
</evidence>
<feature type="domain" description="Mop" evidence="11">
    <location>
        <begin position="295"/>
        <end position="359"/>
    </location>
</feature>
<dbReference type="Gene3D" id="2.40.50.100">
    <property type="match status" value="1"/>
</dbReference>
<dbReference type="SMART" id="SM00382">
    <property type="entry name" value="AAA"/>
    <property type="match status" value="1"/>
</dbReference>
<keyword evidence="1" id="KW-0813">Transport</keyword>
<dbReference type="PANTHER" id="PTHR43514:SF10">
    <property type="entry name" value="MOLYBDENUM IMPORT ATP-BINDING PROTEIN MODC 2"/>
    <property type="match status" value="1"/>
</dbReference>
<keyword evidence="5" id="KW-0547">Nucleotide-binding</keyword>
<dbReference type="InterPro" id="IPR008995">
    <property type="entry name" value="Mo/tungstate-bd_C_term_dom"/>
</dbReference>
<evidence type="ECO:0000256" key="6">
    <source>
        <dbReference type="ARBA" id="ARBA00022840"/>
    </source>
</evidence>
<feature type="domain" description="ABC transporter" evidence="10">
    <location>
        <begin position="2"/>
        <end position="236"/>
    </location>
</feature>
<dbReference type="GO" id="GO:0016020">
    <property type="term" value="C:membrane"/>
    <property type="evidence" value="ECO:0007669"/>
    <property type="project" value="InterPro"/>
</dbReference>
<dbReference type="NCBIfam" id="TIGR02142">
    <property type="entry name" value="modC_ABC"/>
    <property type="match status" value="1"/>
</dbReference>
<keyword evidence="4" id="KW-0997">Cell inner membrane</keyword>
<dbReference type="RefSeq" id="WP_046859112.1">
    <property type="nucleotide sequence ID" value="NZ_CP011412.1"/>
</dbReference>
<dbReference type="SUPFAM" id="SSF50331">
    <property type="entry name" value="MOP-like"/>
    <property type="match status" value="1"/>
</dbReference>
<evidence type="ECO:0000256" key="1">
    <source>
        <dbReference type="ARBA" id="ARBA00022448"/>
    </source>
</evidence>
<evidence type="ECO:0000256" key="2">
    <source>
        <dbReference type="ARBA" id="ARBA00022475"/>
    </source>
</evidence>
<dbReference type="PANTHER" id="PTHR43514">
    <property type="entry name" value="ABC TRANSPORTER I FAMILY MEMBER 10"/>
    <property type="match status" value="1"/>
</dbReference>
<dbReference type="EMBL" id="CP011412">
    <property type="protein sequence ID" value="AKH20176.1"/>
    <property type="molecule type" value="Genomic_DNA"/>
</dbReference>
<keyword evidence="13" id="KW-1185">Reference proteome</keyword>
<dbReference type="PATRIC" id="fig|1543721.4.peg.1497"/>
<dbReference type="GO" id="GO:0005524">
    <property type="term" value="F:ATP binding"/>
    <property type="evidence" value="ECO:0007669"/>
    <property type="project" value="UniProtKB-KW"/>
</dbReference>
<dbReference type="InterPro" id="IPR017871">
    <property type="entry name" value="ABC_transporter-like_CS"/>
</dbReference>
<proteinExistence type="predicted"/>
<protein>
    <submittedName>
        <fullName evidence="12">Molybdenum ABC transporter ATP-binding protein</fullName>
    </submittedName>
</protein>
<dbReference type="PROSITE" id="PS50893">
    <property type="entry name" value="ABC_TRANSPORTER_2"/>
    <property type="match status" value="1"/>
</dbReference>
<keyword evidence="8" id="KW-0472">Membrane</keyword>
<keyword evidence="3 9" id="KW-0500">Molybdenum</keyword>
<dbReference type="PROSITE" id="PS51866">
    <property type="entry name" value="MOP"/>
    <property type="match status" value="1"/>
</dbReference>
<dbReference type="AlphaFoldDB" id="A0A0F7JUF2"/>
<dbReference type="InterPro" id="IPR011868">
    <property type="entry name" value="ModC_ABC_ATP-bd"/>
</dbReference>